<dbReference type="HOGENOM" id="CLU_3104811_0_0_10"/>
<accession>G8UQT3</accession>
<reference evidence="3" key="1">
    <citation type="submission" date="2011-12" db="EMBL/GenBank/DDBJ databases">
        <title>Complete sequence of Tannerella forsythia ATCC 43037.</title>
        <authorList>
            <person name="Dewhirst F."/>
            <person name="Tanner A."/>
            <person name="Izard J."/>
            <person name="Brinkac L."/>
            <person name="Durkin A.S."/>
            <person name="Hostetler J."/>
            <person name="Shetty J."/>
            <person name="Torralba M."/>
            <person name="Gill S."/>
            <person name="Nelson K."/>
        </authorList>
    </citation>
    <scope>NUCLEOTIDE SEQUENCE [LARGE SCALE GENOMIC DNA]</scope>
    <source>
        <strain evidence="3">ATCC 43037 / JCM 10827 / CCUG 33226 / KCTC 5666 / FDC 338</strain>
    </source>
</reference>
<feature type="transmembrane region" description="Helical" evidence="1">
    <location>
        <begin position="21"/>
        <end position="40"/>
    </location>
</feature>
<evidence type="ECO:0000313" key="3">
    <source>
        <dbReference type="Proteomes" id="UP000005436"/>
    </source>
</evidence>
<evidence type="ECO:0000313" key="2">
    <source>
        <dbReference type="EMBL" id="AEW19775.1"/>
    </source>
</evidence>
<protein>
    <submittedName>
        <fullName evidence="2">Uncharacterized protein</fullName>
    </submittedName>
</protein>
<dbReference type="Proteomes" id="UP000005436">
    <property type="component" value="Chromosome"/>
</dbReference>
<proteinExistence type="predicted"/>
<organism evidence="2 3">
    <name type="scientific">Tannerella forsythia (strain ATCC 43037 / JCM 10827 / CCUG 21028 A / KCTC 5666 / FDC 338)</name>
    <name type="common">Bacteroides forsythus</name>
    <dbReference type="NCBI Taxonomy" id="203275"/>
    <lineage>
        <taxon>Bacteria</taxon>
        <taxon>Pseudomonadati</taxon>
        <taxon>Bacteroidota</taxon>
        <taxon>Bacteroidia</taxon>
        <taxon>Bacteroidales</taxon>
        <taxon>Tannerellaceae</taxon>
        <taxon>Tannerella</taxon>
    </lineage>
</organism>
<keyword evidence="3" id="KW-1185">Reference proteome</keyword>
<name>G8UQT3_TANFA</name>
<evidence type="ECO:0000256" key="1">
    <source>
        <dbReference type="SAM" id="Phobius"/>
    </source>
</evidence>
<dbReference type="KEGG" id="tfo:BFO_2034"/>
<dbReference type="AlphaFoldDB" id="G8UQT3"/>
<gene>
    <name evidence="2" type="ordered locus">BFO_2034</name>
</gene>
<keyword evidence="1" id="KW-0472">Membrane</keyword>
<dbReference type="STRING" id="203275.BFO_2034"/>
<dbReference type="EMBL" id="CP003191">
    <property type="protein sequence ID" value="AEW19775.1"/>
    <property type="molecule type" value="Genomic_DNA"/>
</dbReference>
<keyword evidence="1" id="KW-1133">Transmembrane helix</keyword>
<keyword evidence="1" id="KW-0812">Transmembrane</keyword>
<sequence>MRIKKACKALNISCKYLYKSKYFSCIMMIKYESFIFYAYFCLEKRNHVHTK</sequence>